<gene>
    <name evidence="1" type="ORF">AVEN_193172_1</name>
</gene>
<proteinExistence type="predicted"/>
<reference evidence="1 2" key="1">
    <citation type="journal article" date="2019" name="Sci. Rep.">
        <title>Orb-weaving spider Araneus ventricosus genome elucidates the spidroin gene catalogue.</title>
        <authorList>
            <person name="Kono N."/>
            <person name="Nakamura H."/>
            <person name="Ohtoshi R."/>
            <person name="Moran D.A.P."/>
            <person name="Shinohara A."/>
            <person name="Yoshida Y."/>
            <person name="Fujiwara M."/>
            <person name="Mori M."/>
            <person name="Tomita M."/>
            <person name="Arakawa K."/>
        </authorList>
    </citation>
    <scope>NUCLEOTIDE SEQUENCE [LARGE SCALE GENOMIC DNA]</scope>
</reference>
<sequence>MKPKGKVGLSIPTEASLKEPVGGSCFGALSWTQSSARTCPIILSFKHSPMILSWLSGAKSLKTLKEEVTRNFNASLTEERSTNLNSAHLKPS</sequence>
<name>A0A4Y2B050_ARAVE</name>
<protein>
    <submittedName>
        <fullName evidence="1">Uncharacterized protein</fullName>
    </submittedName>
</protein>
<evidence type="ECO:0000313" key="2">
    <source>
        <dbReference type="Proteomes" id="UP000499080"/>
    </source>
</evidence>
<evidence type="ECO:0000313" key="1">
    <source>
        <dbReference type="EMBL" id="GBL85722.1"/>
    </source>
</evidence>
<dbReference type="AlphaFoldDB" id="A0A4Y2B050"/>
<dbReference type="Proteomes" id="UP000499080">
    <property type="component" value="Unassembled WGS sequence"/>
</dbReference>
<dbReference type="EMBL" id="BGPR01000044">
    <property type="protein sequence ID" value="GBL85722.1"/>
    <property type="molecule type" value="Genomic_DNA"/>
</dbReference>
<accession>A0A4Y2B050</accession>
<organism evidence="1 2">
    <name type="scientific">Araneus ventricosus</name>
    <name type="common">Orbweaver spider</name>
    <name type="synonym">Epeira ventricosa</name>
    <dbReference type="NCBI Taxonomy" id="182803"/>
    <lineage>
        <taxon>Eukaryota</taxon>
        <taxon>Metazoa</taxon>
        <taxon>Ecdysozoa</taxon>
        <taxon>Arthropoda</taxon>
        <taxon>Chelicerata</taxon>
        <taxon>Arachnida</taxon>
        <taxon>Araneae</taxon>
        <taxon>Araneomorphae</taxon>
        <taxon>Entelegynae</taxon>
        <taxon>Araneoidea</taxon>
        <taxon>Araneidae</taxon>
        <taxon>Araneus</taxon>
    </lineage>
</organism>
<keyword evidence="2" id="KW-1185">Reference proteome</keyword>
<comment type="caution">
    <text evidence="1">The sequence shown here is derived from an EMBL/GenBank/DDBJ whole genome shotgun (WGS) entry which is preliminary data.</text>
</comment>